<evidence type="ECO:0000313" key="2">
    <source>
        <dbReference type="EMBL" id="MBB3131333.1"/>
    </source>
</evidence>
<comment type="caution">
    <text evidence="2">The sequence shown here is derived from an EMBL/GenBank/DDBJ whole genome shotgun (WGS) entry which is preliminary data.</text>
</comment>
<keyword evidence="1" id="KW-1133">Transmembrane helix</keyword>
<evidence type="ECO:0000313" key="3">
    <source>
        <dbReference type="Proteomes" id="UP000517523"/>
    </source>
</evidence>
<gene>
    <name evidence="2" type="ORF">FHS19_006053</name>
</gene>
<feature type="transmembrane region" description="Helical" evidence="1">
    <location>
        <begin position="22"/>
        <end position="44"/>
    </location>
</feature>
<protein>
    <submittedName>
        <fullName evidence="2">Polyferredoxin</fullName>
    </submittedName>
</protein>
<keyword evidence="1" id="KW-0472">Membrane</keyword>
<sequence length="100" mass="11438">MVAEGQPNRDFFERLFYLSQHGFNVIFILILIVIVAGLVAAILFRKNLTDKKIMFIGFEFILLGFIFSTIVDFQSHYPSLFYIIILLGMAISFIGLIKKG</sequence>
<keyword evidence="1" id="KW-0812">Transmembrane</keyword>
<dbReference type="AlphaFoldDB" id="A0A839TXX0"/>
<evidence type="ECO:0000256" key="1">
    <source>
        <dbReference type="SAM" id="Phobius"/>
    </source>
</evidence>
<name>A0A839TXX0_9BACL</name>
<dbReference type="RefSeq" id="WP_183586085.1">
    <property type="nucleotide sequence ID" value="NZ_JACHXJ010000006.1"/>
</dbReference>
<proteinExistence type="predicted"/>
<dbReference type="EMBL" id="JACHXJ010000006">
    <property type="protein sequence ID" value="MBB3131333.1"/>
    <property type="molecule type" value="Genomic_DNA"/>
</dbReference>
<feature type="transmembrane region" description="Helical" evidence="1">
    <location>
        <begin position="79"/>
        <end position="97"/>
    </location>
</feature>
<feature type="transmembrane region" description="Helical" evidence="1">
    <location>
        <begin position="53"/>
        <end position="73"/>
    </location>
</feature>
<accession>A0A839TXX0</accession>
<dbReference type="Proteomes" id="UP000517523">
    <property type="component" value="Unassembled WGS sequence"/>
</dbReference>
<organism evidence="2 3">
    <name type="scientific">Paenibacillus rhizosphaerae</name>
    <dbReference type="NCBI Taxonomy" id="297318"/>
    <lineage>
        <taxon>Bacteria</taxon>
        <taxon>Bacillati</taxon>
        <taxon>Bacillota</taxon>
        <taxon>Bacilli</taxon>
        <taxon>Bacillales</taxon>
        <taxon>Paenibacillaceae</taxon>
        <taxon>Paenibacillus</taxon>
    </lineage>
</organism>
<reference evidence="2 3" key="1">
    <citation type="submission" date="2020-08" db="EMBL/GenBank/DDBJ databases">
        <title>Genomic Encyclopedia of Type Strains, Phase III (KMG-III): the genomes of soil and plant-associated and newly described type strains.</title>
        <authorList>
            <person name="Whitman W."/>
        </authorList>
    </citation>
    <scope>NUCLEOTIDE SEQUENCE [LARGE SCALE GENOMIC DNA]</scope>
    <source>
        <strain evidence="2 3">CECT 5831</strain>
    </source>
</reference>